<keyword evidence="2" id="KW-1185">Reference proteome</keyword>
<organism evidence="1 2">
    <name type="scientific">Desmospora activa DSM 45169</name>
    <dbReference type="NCBI Taxonomy" id="1121389"/>
    <lineage>
        <taxon>Bacteria</taxon>
        <taxon>Bacillati</taxon>
        <taxon>Bacillota</taxon>
        <taxon>Bacilli</taxon>
        <taxon>Bacillales</taxon>
        <taxon>Thermoactinomycetaceae</taxon>
        <taxon>Desmospora</taxon>
    </lineage>
</organism>
<dbReference type="Gene3D" id="3.90.550.10">
    <property type="entry name" value="Spore Coat Polysaccharide Biosynthesis Protein SpsA, Chain A"/>
    <property type="match status" value="1"/>
</dbReference>
<name>A0A2T4ZAD6_9BACL</name>
<protein>
    <submittedName>
        <fullName evidence="1">Spore coat polysaccharide biosynthesis protein SpsF (Cytidylyltransferase family)</fullName>
    </submittedName>
</protein>
<dbReference type="Pfam" id="PF02348">
    <property type="entry name" value="CTP_transf_3"/>
    <property type="match status" value="1"/>
</dbReference>
<dbReference type="GO" id="GO:0005829">
    <property type="term" value="C:cytosol"/>
    <property type="evidence" value="ECO:0007669"/>
    <property type="project" value="TreeGrafter"/>
</dbReference>
<reference evidence="1 2" key="1">
    <citation type="submission" date="2018-04" db="EMBL/GenBank/DDBJ databases">
        <title>Genomic Encyclopedia of Archaeal and Bacterial Type Strains, Phase II (KMG-II): from individual species to whole genera.</title>
        <authorList>
            <person name="Goeker M."/>
        </authorList>
    </citation>
    <scope>NUCLEOTIDE SEQUENCE [LARGE SCALE GENOMIC DNA]</scope>
    <source>
        <strain evidence="1 2">DSM 45169</strain>
    </source>
</reference>
<dbReference type="Proteomes" id="UP000241639">
    <property type="component" value="Unassembled WGS sequence"/>
</dbReference>
<gene>
    <name evidence="1" type="ORF">C8J48_1453</name>
</gene>
<dbReference type="PANTHER" id="PTHR42866">
    <property type="entry name" value="3-DEOXY-MANNO-OCTULOSONATE CYTIDYLYLTRANSFERASE"/>
    <property type="match status" value="1"/>
</dbReference>
<comment type="caution">
    <text evidence="1">The sequence shown here is derived from an EMBL/GenBank/DDBJ whole genome shotgun (WGS) entry which is preliminary data.</text>
</comment>
<dbReference type="InterPro" id="IPR003329">
    <property type="entry name" value="Cytidylyl_trans"/>
</dbReference>
<dbReference type="EMBL" id="PZZP01000001">
    <property type="protein sequence ID" value="PTM58858.1"/>
    <property type="molecule type" value="Genomic_DNA"/>
</dbReference>
<keyword evidence="1" id="KW-0808">Transferase</keyword>
<keyword evidence="1" id="KW-0548">Nucleotidyltransferase</keyword>
<dbReference type="AlphaFoldDB" id="A0A2T4ZAD6"/>
<dbReference type="PANTHER" id="PTHR42866:SF1">
    <property type="entry name" value="SPORE COAT POLYSACCHARIDE BIOSYNTHESIS PROTEIN SPSF"/>
    <property type="match status" value="1"/>
</dbReference>
<sequence>MVGRSRRLCFEYAERKVIPITVKVSAKSESAHQGNPTLIQKVVDGHTDAVKRYPKKPVVAIAVICRLKSTRLPKKALRLIHGVSVIERCLLNCLAASCADQVVLATSDLPQDNELEMFDMGGRVRVLRGDAENVARRLEEVATLTQADILIRATGDNPAVSPEILDMLVKSHLRGGFDYSLPTENYAIGTGADVITVEALKRLLNQPKPLTQTEYLTFYFTNNPHLFSINRMELPAEFQYPQWRLTLDEPKDLTLFQRLYSDLDVGYEPLPFARIRSYLQANPDISSINTDVQIKYKDDRSLVREIQRATRLT</sequence>
<evidence type="ECO:0000313" key="2">
    <source>
        <dbReference type="Proteomes" id="UP000241639"/>
    </source>
</evidence>
<accession>A0A2T4ZAD6</accession>
<dbReference type="SUPFAM" id="SSF53448">
    <property type="entry name" value="Nucleotide-diphospho-sugar transferases"/>
    <property type="match status" value="1"/>
</dbReference>
<dbReference type="GO" id="GO:0016779">
    <property type="term" value="F:nucleotidyltransferase activity"/>
    <property type="evidence" value="ECO:0007669"/>
    <property type="project" value="UniProtKB-KW"/>
</dbReference>
<proteinExistence type="predicted"/>
<evidence type="ECO:0000313" key="1">
    <source>
        <dbReference type="EMBL" id="PTM58858.1"/>
    </source>
</evidence>
<dbReference type="InterPro" id="IPR029044">
    <property type="entry name" value="Nucleotide-diphossugar_trans"/>
</dbReference>